<dbReference type="EMBL" id="JAGTTL010000012">
    <property type="protein sequence ID" value="KAK6314809.1"/>
    <property type="molecule type" value="Genomic_DNA"/>
</dbReference>
<protein>
    <submittedName>
        <fullName evidence="2">Uncharacterized protein</fullName>
    </submittedName>
</protein>
<feature type="signal peptide" evidence="1">
    <location>
        <begin position="1"/>
        <end position="20"/>
    </location>
</feature>
<gene>
    <name evidence="2" type="ORF">J4Q44_G00143380</name>
</gene>
<feature type="chain" id="PRO_5042883250" evidence="1">
    <location>
        <begin position="21"/>
        <end position="80"/>
    </location>
</feature>
<organism evidence="2 3">
    <name type="scientific">Coregonus suidteri</name>
    <dbReference type="NCBI Taxonomy" id="861788"/>
    <lineage>
        <taxon>Eukaryota</taxon>
        <taxon>Metazoa</taxon>
        <taxon>Chordata</taxon>
        <taxon>Craniata</taxon>
        <taxon>Vertebrata</taxon>
        <taxon>Euteleostomi</taxon>
        <taxon>Actinopterygii</taxon>
        <taxon>Neopterygii</taxon>
        <taxon>Teleostei</taxon>
        <taxon>Protacanthopterygii</taxon>
        <taxon>Salmoniformes</taxon>
        <taxon>Salmonidae</taxon>
        <taxon>Coregoninae</taxon>
        <taxon>Coregonus</taxon>
    </lineage>
</organism>
<comment type="caution">
    <text evidence="2">The sequence shown here is derived from an EMBL/GenBank/DDBJ whole genome shotgun (WGS) entry which is preliminary data.</text>
</comment>
<reference evidence="2 3" key="1">
    <citation type="submission" date="2021-04" db="EMBL/GenBank/DDBJ databases">
        <authorList>
            <person name="De Guttry C."/>
            <person name="Zahm M."/>
            <person name="Klopp C."/>
            <person name="Cabau C."/>
            <person name="Louis A."/>
            <person name="Berthelot C."/>
            <person name="Parey E."/>
            <person name="Roest Crollius H."/>
            <person name="Montfort J."/>
            <person name="Robinson-Rechavi M."/>
            <person name="Bucao C."/>
            <person name="Bouchez O."/>
            <person name="Gislard M."/>
            <person name="Lluch J."/>
            <person name="Milhes M."/>
            <person name="Lampietro C."/>
            <person name="Lopez Roques C."/>
            <person name="Donnadieu C."/>
            <person name="Braasch I."/>
            <person name="Desvignes T."/>
            <person name="Postlethwait J."/>
            <person name="Bobe J."/>
            <person name="Wedekind C."/>
            <person name="Guiguen Y."/>
        </authorList>
    </citation>
    <scope>NUCLEOTIDE SEQUENCE [LARGE SCALE GENOMIC DNA]</scope>
    <source>
        <strain evidence="2">Cs_M1</strain>
        <tissue evidence="2">Blood</tissue>
    </source>
</reference>
<evidence type="ECO:0000313" key="3">
    <source>
        <dbReference type="Proteomes" id="UP001356427"/>
    </source>
</evidence>
<sequence length="80" mass="8974">MWLPSALALFLGAAPDLFFSQQSLNESFSDPRAGEPSHCSQGFMIDKYFTWNDILKVYEPSLPGCLHSEPWVFPLQLPGV</sequence>
<evidence type="ECO:0000313" key="2">
    <source>
        <dbReference type="EMBL" id="KAK6314809.1"/>
    </source>
</evidence>
<dbReference type="AlphaFoldDB" id="A0AAN8QSG1"/>
<evidence type="ECO:0000256" key="1">
    <source>
        <dbReference type="SAM" id="SignalP"/>
    </source>
</evidence>
<proteinExistence type="predicted"/>
<keyword evidence="3" id="KW-1185">Reference proteome</keyword>
<name>A0AAN8QSG1_9TELE</name>
<keyword evidence="1" id="KW-0732">Signal</keyword>
<accession>A0AAN8QSG1</accession>
<dbReference type="Proteomes" id="UP001356427">
    <property type="component" value="Unassembled WGS sequence"/>
</dbReference>